<feature type="compositionally biased region" description="Acidic residues" evidence="1">
    <location>
        <begin position="47"/>
        <end position="59"/>
    </location>
</feature>
<feature type="region of interest" description="Disordered" evidence="1">
    <location>
        <begin position="352"/>
        <end position="415"/>
    </location>
</feature>
<feature type="compositionally biased region" description="Basic and acidic residues" evidence="1">
    <location>
        <begin position="290"/>
        <end position="306"/>
    </location>
</feature>
<sequence>MTAATTTTGRDGSDTSSILSVASSSALTLDDPPPNGDAHPHTNNRENDDDDDDGEEELYVVEKIMDDRQSPNGETLYRVVSKPRLPSRSGSRELNLSWWAPQRWHGYGPQDDTWEPATSFAGTADAILTQYQRARAKKRKASPAASTSSSKRTSRKSTPAKTTTVTKKKAASPAASKRTSPAKPRGSSRKCKEKSLEAAPAVDTRKSSIQPERTATTLRVRLKNQQQKTSPEPLPTTNPPGSKKTPTPKSKVVPPPSQDETSHPPLPRRASKEHAQSKGGEQAAALEIEGEARQEENNNRVRESTSGKKQPIVATANGATSAGKLARAETSEEPAEASKLLAIDGKQKVQVQGKPGCGRRYFGTSDRADTFDGTIEPTKTTWRSGSASSPQPSTAVPGGTKTARRPATAEALRPKVAVPAPVRTVSSSYDRMMQQSKLLKQLPKAKKNANGSQPEKVINTASAVAPIPKMNEHVPPPKQGLAPAWSMPPPTLMAAASLLRPSASCSTSRQDSPGLLLSPGRDSANGAAHRVAGPFSADAASERARTVERAVDPRQRGSTVPPQGLRAGSVAPSTSIPKQTRSREELMATITEQLRPFRDTRVYQFHAEAFETLSIEAACAKMIGMDLMLASMLRGRMVLAMTTRKSDPEDNAECQALSSLLTASGCQMPSTLPGGTLGAPEYVFVHRNQPLARPELSDWVKRVPYIPIYLFGDRKPTVPVLLGGFEITPTLAALNDTGSRDAFVTFFATYATTSTVYVHPLTLLWSRASSPLLALRTLSMMHNNSGFELTAMDRIDSGSIMHDKNEDKFRESLLWSKPGPSDRDAVQEILEDAGSVSAELEAKGILLALSPMVSTERLQSAHRRKVLVCDRSTPKLELDARSYAVEVMTWSQLRAAMEESFF</sequence>
<protein>
    <submittedName>
        <fullName evidence="3">BQ2448_4678 protein</fullName>
    </submittedName>
</protein>
<feature type="compositionally biased region" description="Low complexity" evidence="1">
    <location>
        <begin position="1"/>
        <end position="30"/>
    </location>
</feature>
<organism evidence="3 4">
    <name type="scientific">Microbotryum intermedium</name>
    <dbReference type="NCBI Taxonomy" id="269621"/>
    <lineage>
        <taxon>Eukaryota</taxon>
        <taxon>Fungi</taxon>
        <taxon>Dikarya</taxon>
        <taxon>Basidiomycota</taxon>
        <taxon>Pucciniomycotina</taxon>
        <taxon>Microbotryomycetes</taxon>
        <taxon>Microbotryales</taxon>
        <taxon>Microbotryaceae</taxon>
        <taxon>Microbotryum</taxon>
    </lineage>
</organism>
<accession>A0A238FJC2</accession>
<evidence type="ECO:0000313" key="4">
    <source>
        <dbReference type="Proteomes" id="UP000198372"/>
    </source>
</evidence>
<dbReference type="EMBL" id="FMSP01000008">
    <property type="protein sequence ID" value="SCV71984.1"/>
    <property type="molecule type" value="Genomic_DNA"/>
</dbReference>
<feature type="region of interest" description="Disordered" evidence="1">
    <location>
        <begin position="503"/>
        <end position="580"/>
    </location>
</feature>
<dbReference type="PROSITE" id="PS50013">
    <property type="entry name" value="CHROMO_2"/>
    <property type="match status" value="1"/>
</dbReference>
<evidence type="ECO:0000256" key="1">
    <source>
        <dbReference type="SAM" id="MobiDB-lite"/>
    </source>
</evidence>
<name>A0A238FJC2_9BASI</name>
<dbReference type="SUPFAM" id="SSF54160">
    <property type="entry name" value="Chromo domain-like"/>
    <property type="match status" value="1"/>
</dbReference>
<dbReference type="OrthoDB" id="2447764at2759"/>
<dbReference type="STRING" id="269621.A0A238FJC2"/>
<evidence type="ECO:0000259" key="2">
    <source>
        <dbReference type="PROSITE" id="PS50013"/>
    </source>
</evidence>
<reference evidence="4" key="1">
    <citation type="submission" date="2016-09" db="EMBL/GenBank/DDBJ databases">
        <authorList>
            <person name="Jeantristanb JTB J.-T."/>
            <person name="Ricardo R."/>
        </authorList>
    </citation>
    <scope>NUCLEOTIDE SEQUENCE [LARGE SCALE GENOMIC DNA]</scope>
</reference>
<feature type="compositionally biased region" description="Polar residues" evidence="1">
    <location>
        <begin position="207"/>
        <end position="230"/>
    </location>
</feature>
<dbReference type="InterPro" id="IPR000953">
    <property type="entry name" value="Chromo/chromo_shadow_dom"/>
</dbReference>
<feature type="compositionally biased region" description="Basic and acidic residues" evidence="1">
    <location>
        <begin position="540"/>
        <end position="555"/>
    </location>
</feature>
<feature type="compositionally biased region" description="Low complexity" evidence="1">
    <location>
        <begin position="239"/>
        <end position="252"/>
    </location>
</feature>
<dbReference type="CDD" id="cd00024">
    <property type="entry name" value="CD_CSD"/>
    <property type="match status" value="1"/>
</dbReference>
<feature type="region of interest" description="Disordered" evidence="1">
    <location>
        <begin position="1"/>
        <end position="93"/>
    </location>
</feature>
<dbReference type="AlphaFoldDB" id="A0A238FJC2"/>
<dbReference type="InterPro" id="IPR016197">
    <property type="entry name" value="Chromo-like_dom_sf"/>
</dbReference>
<feature type="region of interest" description="Disordered" evidence="1">
    <location>
        <begin position="130"/>
        <end position="336"/>
    </location>
</feature>
<gene>
    <name evidence="3" type="ORF">BQ2448_4678</name>
</gene>
<dbReference type="Proteomes" id="UP000198372">
    <property type="component" value="Unassembled WGS sequence"/>
</dbReference>
<dbReference type="GO" id="GO:0006338">
    <property type="term" value="P:chromatin remodeling"/>
    <property type="evidence" value="ECO:0007669"/>
    <property type="project" value="UniProtKB-ARBA"/>
</dbReference>
<dbReference type="Gene3D" id="2.40.50.40">
    <property type="match status" value="1"/>
</dbReference>
<evidence type="ECO:0000313" key="3">
    <source>
        <dbReference type="EMBL" id="SCV71984.1"/>
    </source>
</evidence>
<keyword evidence="4" id="KW-1185">Reference proteome</keyword>
<feature type="compositionally biased region" description="Low complexity" evidence="1">
    <location>
        <begin position="142"/>
        <end position="184"/>
    </location>
</feature>
<feature type="compositionally biased region" description="Polar residues" evidence="1">
    <location>
        <begin position="377"/>
        <end position="394"/>
    </location>
</feature>
<proteinExistence type="predicted"/>
<feature type="domain" description="Chromo" evidence="2">
    <location>
        <begin position="59"/>
        <end position="143"/>
    </location>
</feature>